<gene>
    <name evidence="1" type="ORF">BDK51DRAFT_30222</name>
</gene>
<proteinExistence type="predicted"/>
<accession>A0A4P9WM10</accession>
<organism evidence="1 2">
    <name type="scientific">Blyttiomyces helicus</name>
    <dbReference type="NCBI Taxonomy" id="388810"/>
    <lineage>
        <taxon>Eukaryota</taxon>
        <taxon>Fungi</taxon>
        <taxon>Fungi incertae sedis</taxon>
        <taxon>Chytridiomycota</taxon>
        <taxon>Chytridiomycota incertae sedis</taxon>
        <taxon>Chytridiomycetes</taxon>
        <taxon>Chytridiomycetes incertae sedis</taxon>
        <taxon>Blyttiomyces</taxon>
    </lineage>
</organism>
<sequence length="259" mass="28959">MAPTSQGIPLSRFKPRKDQKAAINARFTVATYPQFRLDKGMSKTQREELLRVSLTSHKLYQSPDVDPNLGQSASKTDWQEGNPNFGSIKIGWQLAVIFTELFKKARSVSKKATSAGSRHIQAFGHGSSLAVTFGNTHYLLNPQDIPCERNNLYKSNFSIGTRGAQELHFERWLGPDRPPNDHANDDIRDAILHYSPMTAGPDSRFELIIASKDICSHGNVILIDGTFSLTLQEILLFVLMGIHELYHGIPLAMFHFSPP</sequence>
<evidence type="ECO:0000313" key="2">
    <source>
        <dbReference type="Proteomes" id="UP000269721"/>
    </source>
</evidence>
<reference evidence="2" key="1">
    <citation type="journal article" date="2018" name="Nat. Microbiol.">
        <title>Leveraging single-cell genomics to expand the fungal tree of life.</title>
        <authorList>
            <person name="Ahrendt S.R."/>
            <person name="Quandt C.A."/>
            <person name="Ciobanu D."/>
            <person name="Clum A."/>
            <person name="Salamov A."/>
            <person name="Andreopoulos B."/>
            <person name="Cheng J.F."/>
            <person name="Woyke T."/>
            <person name="Pelin A."/>
            <person name="Henrissat B."/>
            <person name="Reynolds N.K."/>
            <person name="Benny G.L."/>
            <person name="Smith M.E."/>
            <person name="James T.Y."/>
            <person name="Grigoriev I.V."/>
        </authorList>
    </citation>
    <scope>NUCLEOTIDE SEQUENCE [LARGE SCALE GENOMIC DNA]</scope>
</reference>
<dbReference type="AlphaFoldDB" id="A0A4P9WM10"/>
<keyword evidence="2" id="KW-1185">Reference proteome</keyword>
<name>A0A4P9WM10_9FUNG</name>
<dbReference type="OrthoDB" id="2422225at2759"/>
<dbReference type="Proteomes" id="UP000269721">
    <property type="component" value="Unassembled WGS sequence"/>
</dbReference>
<dbReference type="EMBL" id="KZ994933">
    <property type="protein sequence ID" value="RKO91726.1"/>
    <property type="molecule type" value="Genomic_DNA"/>
</dbReference>
<protein>
    <submittedName>
        <fullName evidence="1">Uncharacterized protein</fullName>
    </submittedName>
</protein>
<evidence type="ECO:0000313" key="1">
    <source>
        <dbReference type="EMBL" id="RKO91726.1"/>
    </source>
</evidence>